<gene>
    <name evidence="1" type="ORF">NDU88_004261</name>
</gene>
<dbReference type="Proteomes" id="UP001066276">
    <property type="component" value="Chromosome 6"/>
</dbReference>
<accession>A0AAV7QCF7</accession>
<protein>
    <submittedName>
        <fullName evidence="1">Uncharacterized protein</fullName>
    </submittedName>
</protein>
<organism evidence="1 2">
    <name type="scientific">Pleurodeles waltl</name>
    <name type="common">Iberian ribbed newt</name>
    <dbReference type="NCBI Taxonomy" id="8319"/>
    <lineage>
        <taxon>Eukaryota</taxon>
        <taxon>Metazoa</taxon>
        <taxon>Chordata</taxon>
        <taxon>Craniata</taxon>
        <taxon>Vertebrata</taxon>
        <taxon>Euteleostomi</taxon>
        <taxon>Amphibia</taxon>
        <taxon>Batrachia</taxon>
        <taxon>Caudata</taxon>
        <taxon>Salamandroidea</taxon>
        <taxon>Salamandridae</taxon>
        <taxon>Pleurodelinae</taxon>
        <taxon>Pleurodeles</taxon>
    </lineage>
</organism>
<sequence>MLVLARAGAKHESLRRAFDLTRSLHAPDTVRYTCPYRFSQVSVLSCQERLDSLTSCYTTRSRSRFYSGSNRVAKTRIGIIPRARIRVFTRISTL</sequence>
<dbReference type="AlphaFoldDB" id="A0AAV7QCF7"/>
<evidence type="ECO:0000313" key="2">
    <source>
        <dbReference type="Proteomes" id="UP001066276"/>
    </source>
</evidence>
<name>A0AAV7QCF7_PLEWA</name>
<dbReference type="EMBL" id="JANPWB010000010">
    <property type="protein sequence ID" value="KAJ1137865.1"/>
    <property type="molecule type" value="Genomic_DNA"/>
</dbReference>
<keyword evidence="2" id="KW-1185">Reference proteome</keyword>
<proteinExistence type="predicted"/>
<evidence type="ECO:0000313" key="1">
    <source>
        <dbReference type="EMBL" id="KAJ1137865.1"/>
    </source>
</evidence>
<comment type="caution">
    <text evidence="1">The sequence shown here is derived from an EMBL/GenBank/DDBJ whole genome shotgun (WGS) entry which is preliminary data.</text>
</comment>
<reference evidence="1" key="1">
    <citation type="journal article" date="2022" name="bioRxiv">
        <title>Sequencing and chromosome-scale assembly of the giantPleurodeles waltlgenome.</title>
        <authorList>
            <person name="Brown T."/>
            <person name="Elewa A."/>
            <person name="Iarovenko S."/>
            <person name="Subramanian E."/>
            <person name="Araus A.J."/>
            <person name="Petzold A."/>
            <person name="Susuki M."/>
            <person name="Suzuki K.-i.T."/>
            <person name="Hayashi T."/>
            <person name="Toyoda A."/>
            <person name="Oliveira C."/>
            <person name="Osipova E."/>
            <person name="Leigh N.D."/>
            <person name="Simon A."/>
            <person name="Yun M.H."/>
        </authorList>
    </citation>
    <scope>NUCLEOTIDE SEQUENCE</scope>
    <source>
        <strain evidence="1">20211129_DDA</strain>
        <tissue evidence="1">Liver</tissue>
    </source>
</reference>